<name>A0A256A5L7_9FLAO</name>
<organism evidence="1 2">
    <name type="scientific">Flavobacterium cyanobacteriorum</name>
    <dbReference type="NCBI Taxonomy" id="2022802"/>
    <lineage>
        <taxon>Bacteria</taxon>
        <taxon>Pseudomonadati</taxon>
        <taxon>Bacteroidota</taxon>
        <taxon>Flavobacteriia</taxon>
        <taxon>Flavobacteriales</taxon>
        <taxon>Flavobacteriaceae</taxon>
        <taxon>Flavobacterium</taxon>
    </lineage>
</organism>
<gene>
    <name evidence="1" type="ORF">CHU92_00460</name>
</gene>
<keyword evidence="2" id="KW-1185">Reference proteome</keyword>
<protein>
    <submittedName>
        <fullName evidence="1">Uncharacterized protein</fullName>
    </submittedName>
</protein>
<dbReference type="AlphaFoldDB" id="A0A256A5L7"/>
<feature type="non-terminal residue" evidence="1">
    <location>
        <position position="1"/>
    </location>
</feature>
<evidence type="ECO:0000313" key="1">
    <source>
        <dbReference type="EMBL" id="OYQ49097.1"/>
    </source>
</evidence>
<dbReference type="Proteomes" id="UP000216605">
    <property type="component" value="Unassembled WGS sequence"/>
</dbReference>
<reference evidence="1 2" key="1">
    <citation type="submission" date="2017-07" db="EMBL/GenBank/DDBJ databases">
        <title>Flavobacterium cyanobacteriorum sp. nov., isolated from cyanobacterial aggregates in a eutrophic lake.</title>
        <authorList>
            <person name="Cai H."/>
        </authorList>
    </citation>
    <scope>NUCLEOTIDE SEQUENCE [LARGE SCALE GENOMIC DNA]</scope>
    <source>
        <strain evidence="1 2">TH021</strain>
    </source>
</reference>
<accession>A0A256A5L7</accession>
<dbReference type="EMBL" id="NOXV01000051">
    <property type="protein sequence ID" value="OYQ49097.1"/>
    <property type="molecule type" value="Genomic_DNA"/>
</dbReference>
<comment type="caution">
    <text evidence="1">The sequence shown here is derived from an EMBL/GenBank/DDBJ whole genome shotgun (WGS) entry which is preliminary data.</text>
</comment>
<sequence length="73" mass="8348">ICPGQPFGTVRQQSDLQNAITSQIAWGVICKAKHTTQSIISVEFSRIIRKNTTNIALNQEFAIYLREFFTFKK</sequence>
<proteinExistence type="predicted"/>
<evidence type="ECO:0000313" key="2">
    <source>
        <dbReference type="Proteomes" id="UP000216605"/>
    </source>
</evidence>